<feature type="signal peptide" evidence="1">
    <location>
        <begin position="1"/>
        <end position="25"/>
    </location>
</feature>
<keyword evidence="3" id="KW-1185">Reference proteome</keyword>
<name>A0AAD1RRW1_PELCU</name>
<evidence type="ECO:0008006" key="4">
    <source>
        <dbReference type="Google" id="ProtNLM"/>
    </source>
</evidence>
<dbReference type="Proteomes" id="UP001295444">
    <property type="component" value="Chromosome 03"/>
</dbReference>
<keyword evidence="1" id="KW-0732">Signal</keyword>
<dbReference type="AlphaFoldDB" id="A0AAD1RRW1"/>
<reference evidence="2" key="1">
    <citation type="submission" date="2022-03" db="EMBL/GenBank/DDBJ databases">
        <authorList>
            <person name="Alioto T."/>
            <person name="Alioto T."/>
            <person name="Gomez Garrido J."/>
        </authorList>
    </citation>
    <scope>NUCLEOTIDE SEQUENCE</scope>
</reference>
<evidence type="ECO:0000313" key="2">
    <source>
        <dbReference type="EMBL" id="CAH2277005.1"/>
    </source>
</evidence>
<gene>
    <name evidence="2" type="ORF">PECUL_23A036780</name>
</gene>
<dbReference type="EMBL" id="OW240914">
    <property type="protein sequence ID" value="CAH2277005.1"/>
    <property type="molecule type" value="Genomic_DNA"/>
</dbReference>
<evidence type="ECO:0000313" key="3">
    <source>
        <dbReference type="Proteomes" id="UP001295444"/>
    </source>
</evidence>
<proteinExistence type="predicted"/>
<accession>A0AAD1RRW1</accession>
<feature type="chain" id="PRO_5042228547" description="Interleukin-5" evidence="1">
    <location>
        <begin position="26"/>
        <end position="141"/>
    </location>
</feature>
<evidence type="ECO:0000256" key="1">
    <source>
        <dbReference type="SAM" id="SignalP"/>
    </source>
</evidence>
<organism evidence="2 3">
    <name type="scientific">Pelobates cultripes</name>
    <name type="common">Western spadefoot toad</name>
    <dbReference type="NCBI Taxonomy" id="61616"/>
    <lineage>
        <taxon>Eukaryota</taxon>
        <taxon>Metazoa</taxon>
        <taxon>Chordata</taxon>
        <taxon>Craniata</taxon>
        <taxon>Vertebrata</taxon>
        <taxon>Euteleostomi</taxon>
        <taxon>Amphibia</taxon>
        <taxon>Batrachia</taxon>
        <taxon>Anura</taxon>
        <taxon>Pelobatoidea</taxon>
        <taxon>Pelobatidae</taxon>
        <taxon>Pelobates</taxon>
    </lineage>
</organism>
<protein>
    <recommendedName>
        <fullName evidence="4">Interleukin-5</fullName>
    </recommendedName>
</protein>
<sequence length="141" mass="16478">MNDKRINMFVLLGAYSVFLIQNVNAVHLETNQDDIIKAIEIVNKLINEQLNVAQWFTVPQVIKGAEYEKKVFEREVTNLFHFVNDNNQRNQIDKLIKLINKVNATNTHTTNHDVTFEKISCFLDRLKDFLEILCKTIKCIL</sequence>